<feature type="domain" description="RNase H type-1" evidence="2">
    <location>
        <begin position="410"/>
        <end position="531"/>
    </location>
</feature>
<dbReference type="InterPro" id="IPR052929">
    <property type="entry name" value="RNase_H-like_EbsB-rel"/>
</dbReference>
<evidence type="ECO:0000259" key="1">
    <source>
        <dbReference type="Pfam" id="PF03372"/>
    </source>
</evidence>
<dbReference type="PANTHER" id="PTHR47074:SF48">
    <property type="entry name" value="POLYNUCLEOTIDYL TRANSFERASE, RIBONUCLEASE H-LIKE SUPERFAMILY PROTEIN"/>
    <property type="match status" value="1"/>
</dbReference>
<keyword evidence="4" id="KW-1185">Reference proteome</keyword>
<protein>
    <recommendedName>
        <fullName evidence="5">RNase H type-1 domain-containing protein</fullName>
    </recommendedName>
</protein>
<proteinExistence type="predicted"/>
<dbReference type="InterPro" id="IPR002156">
    <property type="entry name" value="RNaseH_domain"/>
</dbReference>
<dbReference type="InterPro" id="IPR036397">
    <property type="entry name" value="RNaseH_sf"/>
</dbReference>
<dbReference type="SUPFAM" id="SSF53098">
    <property type="entry name" value="Ribonuclease H-like"/>
    <property type="match status" value="1"/>
</dbReference>
<dbReference type="Gene3D" id="3.30.420.10">
    <property type="entry name" value="Ribonuclease H-like superfamily/Ribonuclease H"/>
    <property type="match status" value="1"/>
</dbReference>
<dbReference type="PANTHER" id="PTHR47074">
    <property type="entry name" value="BNAC02G40300D PROTEIN"/>
    <property type="match status" value="1"/>
</dbReference>
<evidence type="ECO:0008006" key="5">
    <source>
        <dbReference type="Google" id="ProtNLM"/>
    </source>
</evidence>
<sequence length="564" mass="64349">MNVFAWNCRGLGSSLAVRILTNEVKAKDPTLVFLAETKAEVSRMKGIQSTDIRFKSCSNSHIDVVVHDVHSSVPWHATRFYEQPDSGKRDISWKLLDSLQAQCDMPWVVFGDFNEITQSDEKLGDLERDARQMGVFRDCLRRGKSLPLFNAHFRPLPFDPPPQRATPETDEEEHHEKYLGLPPLVGRSKRNAFNHIKDQVGRKIAGWKGKLLSNASREILIKAVAQATLTYTMRCFKLSDSLCKELSAMMSKFWWGQKEKERKMAWVAWEKLCKLKEEGGMGFRDLRAFNLAFLAKQGWRIQSYTLGLQGCIGLKLPLIQNPPRDFIDIVWAIREEKPENCEFFAITAWSLWNHRNLVRHEGQCKEASRIAKEASDYTKEVRQEGNLQVRTPRICSNFWSPPRQGCYKINVDGAVFRETSCCEVGVVIRNDIGQLMGALSKRIEFPLKALEMEAVAVDEGIRLSWDLGLKDVIIEGNSLIVISALSKVATPPWSISKVEGSRHNLRCFSSWSIVHVRRKCNRAAHLLARSAKYVHGNVIWLEDTPPFIVEQVLNDVNYMNHAVV</sequence>
<dbReference type="Gene3D" id="3.60.10.10">
    <property type="entry name" value="Endonuclease/exonuclease/phosphatase"/>
    <property type="match status" value="1"/>
</dbReference>
<reference evidence="3 4" key="1">
    <citation type="submission" date="2024-01" db="EMBL/GenBank/DDBJ databases">
        <title>A telomere-to-telomere, gap-free genome of sweet tea (Lithocarpus litseifolius).</title>
        <authorList>
            <person name="Zhou J."/>
        </authorList>
    </citation>
    <scope>NUCLEOTIDE SEQUENCE [LARGE SCALE GENOMIC DNA]</scope>
    <source>
        <strain evidence="3">Zhou-2022a</strain>
        <tissue evidence="3">Leaf</tissue>
    </source>
</reference>
<name>A0AAW2DKJ1_9ROSI</name>
<evidence type="ECO:0000313" key="3">
    <source>
        <dbReference type="EMBL" id="KAL0011178.1"/>
    </source>
</evidence>
<dbReference type="CDD" id="cd06222">
    <property type="entry name" value="RNase_H_like"/>
    <property type="match status" value="1"/>
</dbReference>
<accession>A0AAW2DKJ1</accession>
<organism evidence="3 4">
    <name type="scientific">Lithocarpus litseifolius</name>
    <dbReference type="NCBI Taxonomy" id="425828"/>
    <lineage>
        <taxon>Eukaryota</taxon>
        <taxon>Viridiplantae</taxon>
        <taxon>Streptophyta</taxon>
        <taxon>Embryophyta</taxon>
        <taxon>Tracheophyta</taxon>
        <taxon>Spermatophyta</taxon>
        <taxon>Magnoliopsida</taxon>
        <taxon>eudicotyledons</taxon>
        <taxon>Gunneridae</taxon>
        <taxon>Pentapetalae</taxon>
        <taxon>rosids</taxon>
        <taxon>fabids</taxon>
        <taxon>Fagales</taxon>
        <taxon>Fagaceae</taxon>
        <taxon>Lithocarpus</taxon>
    </lineage>
</organism>
<dbReference type="InterPro" id="IPR012337">
    <property type="entry name" value="RNaseH-like_sf"/>
</dbReference>
<dbReference type="InterPro" id="IPR036691">
    <property type="entry name" value="Endo/exonu/phosph_ase_sf"/>
</dbReference>
<dbReference type="SUPFAM" id="SSF56219">
    <property type="entry name" value="DNase I-like"/>
    <property type="match status" value="1"/>
</dbReference>
<feature type="domain" description="Endonuclease/exonuclease/phosphatase" evidence="1">
    <location>
        <begin position="6"/>
        <end position="160"/>
    </location>
</feature>
<dbReference type="AlphaFoldDB" id="A0AAW2DKJ1"/>
<dbReference type="EMBL" id="JAZDWU010000002">
    <property type="protein sequence ID" value="KAL0011178.1"/>
    <property type="molecule type" value="Genomic_DNA"/>
</dbReference>
<gene>
    <name evidence="3" type="ORF">SO802_006286</name>
</gene>
<comment type="caution">
    <text evidence="3">The sequence shown here is derived from an EMBL/GenBank/DDBJ whole genome shotgun (WGS) entry which is preliminary data.</text>
</comment>
<evidence type="ECO:0000313" key="4">
    <source>
        <dbReference type="Proteomes" id="UP001459277"/>
    </source>
</evidence>
<evidence type="ECO:0000259" key="2">
    <source>
        <dbReference type="Pfam" id="PF13456"/>
    </source>
</evidence>
<dbReference type="InterPro" id="IPR005135">
    <property type="entry name" value="Endo/exonuclease/phosphatase"/>
</dbReference>
<dbReference type="Pfam" id="PF13456">
    <property type="entry name" value="RVT_3"/>
    <property type="match status" value="1"/>
</dbReference>
<dbReference type="Proteomes" id="UP001459277">
    <property type="component" value="Unassembled WGS sequence"/>
</dbReference>
<dbReference type="InterPro" id="IPR044730">
    <property type="entry name" value="RNase_H-like_dom_plant"/>
</dbReference>
<dbReference type="GO" id="GO:0003676">
    <property type="term" value="F:nucleic acid binding"/>
    <property type="evidence" value="ECO:0007669"/>
    <property type="project" value="InterPro"/>
</dbReference>
<dbReference type="Pfam" id="PF03372">
    <property type="entry name" value="Exo_endo_phos"/>
    <property type="match status" value="1"/>
</dbReference>
<dbReference type="GO" id="GO:0004523">
    <property type="term" value="F:RNA-DNA hybrid ribonuclease activity"/>
    <property type="evidence" value="ECO:0007669"/>
    <property type="project" value="InterPro"/>
</dbReference>